<evidence type="ECO:0000313" key="2">
    <source>
        <dbReference type="Proteomes" id="UP000324748"/>
    </source>
</evidence>
<keyword evidence="2" id="KW-1185">Reference proteome</keyword>
<proteinExistence type="predicted"/>
<reference evidence="1 2" key="1">
    <citation type="submission" date="2019-05" db="EMBL/GenBank/DDBJ databases">
        <title>Emergence of the Ug99 lineage of the wheat stem rust pathogen through somatic hybridization.</title>
        <authorList>
            <person name="Li F."/>
            <person name="Upadhyaya N.M."/>
            <person name="Sperschneider J."/>
            <person name="Matny O."/>
            <person name="Nguyen-Phuc H."/>
            <person name="Mago R."/>
            <person name="Raley C."/>
            <person name="Miller M.E."/>
            <person name="Silverstein K.A.T."/>
            <person name="Henningsen E."/>
            <person name="Hirsch C.D."/>
            <person name="Visser B."/>
            <person name="Pretorius Z.A."/>
            <person name="Steffenson B.J."/>
            <person name="Schwessinger B."/>
            <person name="Dodds P.N."/>
            <person name="Figueroa M."/>
        </authorList>
    </citation>
    <scope>NUCLEOTIDE SEQUENCE [LARGE SCALE GENOMIC DNA]</scope>
    <source>
        <strain evidence="1">21-0</strain>
    </source>
</reference>
<dbReference type="AlphaFoldDB" id="A0A5B0LNN7"/>
<evidence type="ECO:0000313" key="1">
    <source>
        <dbReference type="EMBL" id="KAA1065553.1"/>
    </source>
</evidence>
<sequence>MIDPHGLRQNYFVHPHPDLRSDVCCRIVRISFKRAPKRILNVLINVLMGMALRLFQSGVLRSKKTTTIPMRSSDSSAGVYSVNNHQDGAALVEAHSTRSGLLKDSRSRPVSYSSIPKPVISTRAHKASISSLSYKCCPLKCA</sequence>
<protein>
    <submittedName>
        <fullName evidence="1">Uncharacterized protein</fullName>
    </submittedName>
</protein>
<comment type="caution">
    <text evidence="1">The sequence shown here is derived from an EMBL/GenBank/DDBJ whole genome shotgun (WGS) entry which is preliminary data.</text>
</comment>
<accession>A0A5B0LNN7</accession>
<dbReference type="EMBL" id="VSWC01000196">
    <property type="protein sequence ID" value="KAA1065553.1"/>
    <property type="molecule type" value="Genomic_DNA"/>
</dbReference>
<gene>
    <name evidence="1" type="ORF">PGT21_003039</name>
</gene>
<name>A0A5B0LNN7_PUCGR</name>
<dbReference type="Proteomes" id="UP000324748">
    <property type="component" value="Unassembled WGS sequence"/>
</dbReference>
<organism evidence="1 2">
    <name type="scientific">Puccinia graminis f. sp. tritici</name>
    <dbReference type="NCBI Taxonomy" id="56615"/>
    <lineage>
        <taxon>Eukaryota</taxon>
        <taxon>Fungi</taxon>
        <taxon>Dikarya</taxon>
        <taxon>Basidiomycota</taxon>
        <taxon>Pucciniomycotina</taxon>
        <taxon>Pucciniomycetes</taxon>
        <taxon>Pucciniales</taxon>
        <taxon>Pucciniaceae</taxon>
        <taxon>Puccinia</taxon>
    </lineage>
</organism>